<evidence type="ECO:0000256" key="13">
    <source>
        <dbReference type="RuleBase" id="RU000618"/>
    </source>
</evidence>
<dbReference type="GO" id="GO:0046872">
    <property type="term" value="F:metal ion binding"/>
    <property type="evidence" value="ECO:0007669"/>
    <property type="project" value="UniProtKB-KW"/>
</dbReference>
<dbReference type="SUPFAM" id="SSF52113">
    <property type="entry name" value="BRCT domain"/>
    <property type="match status" value="1"/>
</dbReference>
<dbReference type="Gene3D" id="2.40.50.140">
    <property type="entry name" value="Nucleic acid-binding proteins"/>
    <property type="match status" value="1"/>
</dbReference>
<dbReference type="InterPro" id="IPR018239">
    <property type="entry name" value="DNA_ligase_AS"/>
</dbReference>
<feature type="binding site" evidence="12">
    <location>
        <position position="202"/>
    </location>
    <ligand>
        <name>NAD(+)</name>
        <dbReference type="ChEBI" id="CHEBI:57540"/>
    </ligand>
</feature>
<feature type="domain" description="BRCT" evidence="15">
    <location>
        <begin position="687"/>
        <end position="764"/>
    </location>
</feature>
<dbReference type="EC" id="6.5.1.2" evidence="12 13"/>
<comment type="catalytic activity">
    <reaction evidence="11 12 13">
        <text>NAD(+) + (deoxyribonucleotide)n-3'-hydroxyl + 5'-phospho-(deoxyribonucleotide)m = (deoxyribonucleotide)n+m + AMP + beta-nicotinamide D-nucleotide.</text>
        <dbReference type="EC" id="6.5.1.2"/>
    </reaction>
</comment>
<dbReference type="GO" id="GO:0006260">
    <property type="term" value="P:DNA replication"/>
    <property type="evidence" value="ECO:0007669"/>
    <property type="project" value="UniProtKB-KW"/>
</dbReference>
<dbReference type="PANTHER" id="PTHR23389">
    <property type="entry name" value="CHROMOSOME TRANSMISSION FIDELITY FACTOR 18"/>
    <property type="match status" value="1"/>
</dbReference>
<protein>
    <recommendedName>
        <fullName evidence="12 13">DNA ligase</fullName>
        <ecNumber evidence="12 13">6.5.1.2</ecNumber>
    </recommendedName>
    <alternativeName>
        <fullName evidence="12">Polydeoxyribonucleotide synthase [NAD(+)]</fullName>
    </alternativeName>
</protein>
<dbReference type="GO" id="GO:0005829">
    <property type="term" value="C:cytosol"/>
    <property type="evidence" value="ECO:0007669"/>
    <property type="project" value="TreeGrafter"/>
</dbReference>
<dbReference type="InterPro" id="IPR013839">
    <property type="entry name" value="DNAligase_adenylation"/>
</dbReference>
<feature type="binding site" evidence="12">
    <location>
        <begin position="109"/>
        <end position="110"/>
    </location>
    <ligand>
        <name>NAD(+)</name>
        <dbReference type="ChEBI" id="CHEBI:57540"/>
    </ligand>
</feature>
<dbReference type="InterPro" id="IPR010994">
    <property type="entry name" value="RuvA_2-like"/>
</dbReference>
<comment type="function">
    <text evidence="1 12">DNA ligase that catalyzes the formation of phosphodiester linkages between 5'-phosphoryl and 3'-hydroxyl groups in double-stranded DNA using NAD as a coenzyme and as the energy source for the reaction. It is essential for DNA replication and repair of damaged DNA.</text>
</comment>
<dbReference type="Pfam" id="PF00533">
    <property type="entry name" value="BRCT"/>
    <property type="match status" value="1"/>
</dbReference>
<gene>
    <name evidence="12 16" type="primary">ligA</name>
    <name evidence="16" type="ORF">DI616_12040</name>
</gene>
<feature type="binding site" evidence="12">
    <location>
        <position position="446"/>
    </location>
    <ligand>
        <name>Zn(2+)</name>
        <dbReference type="ChEBI" id="CHEBI:29105"/>
    </ligand>
</feature>
<feature type="binding site" evidence="12">
    <location>
        <position position="315"/>
    </location>
    <ligand>
        <name>NAD(+)</name>
        <dbReference type="ChEBI" id="CHEBI:57540"/>
    </ligand>
</feature>
<dbReference type="NCBIfam" id="TIGR00575">
    <property type="entry name" value="dnlj"/>
    <property type="match status" value="1"/>
</dbReference>
<dbReference type="HAMAP" id="MF_01588">
    <property type="entry name" value="DNA_ligase_A"/>
    <property type="match status" value="1"/>
</dbReference>
<dbReference type="NCBIfam" id="NF005932">
    <property type="entry name" value="PRK07956.1"/>
    <property type="match status" value="1"/>
</dbReference>
<dbReference type="SUPFAM" id="SSF50249">
    <property type="entry name" value="Nucleic acid-binding proteins"/>
    <property type="match status" value="1"/>
</dbReference>
<evidence type="ECO:0000256" key="8">
    <source>
        <dbReference type="ARBA" id="ARBA00023027"/>
    </source>
</evidence>
<dbReference type="Pfam" id="PF01653">
    <property type="entry name" value="DNA_ligase_aden"/>
    <property type="match status" value="1"/>
</dbReference>
<dbReference type="InterPro" id="IPR004149">
    <property type="entry name" value="Znf_DNAligase_C4"/>
</dbReference>
<evidence type="ECO:0000256" key="9">
    <source>
        <dbReference type="ARBA" id="ARBA00023204"/>
    </source>
</evidence>
<keyword evidence="2 12" id="KW-0436">Ligase</keyword>
<evidence type="ECO:0000313" key="17">
    <source>
        <dbReference type="Proteomes" id="UP000315344"/>
    </source>
</evidence>
<name>A0A533I6C0_PARDE</name>
<dbReference type="Pfam" id="PF03120">
    <property type="entry name" value="OB_DNA_ligase"/>
    <property type="match status" value="1"/>
</dbReference>
<feature type="binding site" evidence="12">
    <location>
        <position position="467"/>
    </location>
    <ligand>
        <name>Zn(2+)</name>
        <dbReference type="ChEBI" id="CHEBI:29105"/>
    </ligand>
</feature>
<comment type="caution">
    <text evidence="16">The sequence shown here is derived from an EMBL/GenBank/DDBJ whole genome shotgun (WGS) entry which is preliminary data.</text>
</comment>
<dbReference type="InterPro" id="IPR001679">
    <property type="entry name" value="DNA_ligase"/>
</dbReference>
<comment type="cofactor">
    <cofactor evidence="12">
        <name>Mg(2+)</name>
        <dbReference type="ChEBI" id="CHEBI:18420"/>
    </cofactor>
    <cofactor evidence="12">
        <name>Mn(2+)</name>
        <dbReference type="ChEBI" id="CHEBI:29035"/>
    </cofactor>
</comment>
<dbReference type="GO" id="GO:0006281">
    <property type="term" value="P:DNA repair"/>
    <property type="evidence" value="ECO:0007669"/>
    <property type="project" value="UniProtKB-KW"/>
</dbReference>
<dbReference type="InterPro" id="IPR036420">
    <property type="entry name" value="BRCT_dom_sf"/>
</dbReference>
<feature type="region of interest" description="Disordered" evidence="14">
    <location>
        <begin position="1"/>
        <end position="28"/>
    </location>
</feature>
<dbReference type="EMBL" id="VAFL01000008">
    <property type="protein sequence ID" value="TKW66261.1"/>
    <property type="molecule type" value="Genomic_DNA"/>
</dbReference>
<dbReference type="SUPFAM" id="SSF56091">
    <property type="entry name" value="DNA ligase/mRNA capping enzyme, catalytic domain"/>
    <property type="match status" value="1"/>
</dbReference>
<evidence type="ECO:0000256" key="3">
    <source>
        <dbReference type="ARBA" id="ARBA00022705"/>
    </source>
</evidence>
<dbReference type="Gene3D" id="3.30.470.30">
    <property type="entry name" value="DNA ligase/mRNA capping enzyme"/>
    <property type="match status" value="1"/>
</dbReference>
<evidence type="ECO:0000259" key="15">
    <source>
        <dbReference type="PROSITE" id="PS50172"/>
    </source>
</evidence>
<dbReference type="PIRSF" id="PIRSF001604">
    <property type="entry name" value="LigA"/>
    <property type="match status" value="1"/>
</dbReference>
<dbReference type="Pfam" id="PF03119">
    <property type="entry name" value="DNA_ligase_ZBD"/>
    <property type="match status" value="1"/>
</dbReference>
<dbReference type="FunFam" id="3.30.470.30:FF:000001">
    <property type="entry name" value="DNA ligase"/>
    <property type="match status" value="1"/>
</dbReference>
<feature type="binding site" evidence="12">
    <location>
        <position position="443"/>
    </location>
    <ligand>
        <name>Zn(2+)</name>
        <dbReference type="ChEBI" id="CHEBI:29105"/>
    </ligand>
</feature>
<dbReference type="InterPro" id="IPR001357">
    <property type="entry name" value="BRCT_dom"/>
</dbReference>
<dbReference type="InterPro" id="IPR013840">
    <property type="entry name" value="DNAligase_N"/>
</dbReference>
<proteinExistence type="inferred from homology"/>
<evidence type="ECO:0000256" key="5">
    <source>
        <dbReference type="ARBA" id="ARBA00022763"/>
    </source>
</evidence>
<feature type="binding site" evidence="12">
    <location>
        <position position="143"/>
    </location>
    <ligand>
        <name>NAD(+)</name>
        <dbReference type="ChEBI" id="CHEBI:57540"/>
    </ligand>
</feature>
<dbReference type="InterPro" id="IPR004150">
    <property type="entry name" value="NAD_DNA_ligase_OB"/>
</dbReference>
<dbReference type="Gene3D" id="6.20.10.30">
    <property type="match status" value="1"/>
</dbReference>
<keyword evidence="4 12" id="KW-0479">Metal-binding</keyword>
<dbReference type="PANTHER" id="PTHR23389:SF9">
    <property type="entry name" value="DNA LIGASE"/>
    <property type="match status" value="1"/>
</dbReference>
<feature type="active site" description="N6-AMP-lysine intermediate" evidence="12">
    <location>
        <position position="145"/>
    </location>
</feature>
<keyword evidence="5 12" id="KW-0227">DNA damage</keyword>
<dbReference type="GO" id="GO:0003911">
    <property type="term" value="F:DNA ligase (NAD+) activity"/>
    <property type="evidence" value="ECO:0007669"/>
    <property type="project" value="UniProtKB-UniRule"/>
</dbReference>
<dbReference type="SUPFAM" id="SSF47781">
    <property type="entry name" value="RuvA domain 2-like"/>
    <property type="match status" value="1"/>
</dbReference>
<evidence type="ECO:0000256" key="6">
    <source>
        <dbReference type="ARBA" id="ARBA00022833"/>
    </source>
</evidence>
<dbReference type="PROSITE" id="PS01055">
    <property type="entry name" value="DNA_LIGASE_N1"/>
    <property type="match status" value="1"/>
</dbReference>
<keyword evidence="6 12" id="KW-0862">Zinc</keyword>
<dbReference type="PROSITE" id="PS50172">
    <property type="entry name" value="BRCT"/>
    <property type="match status" value="1"/>
</dbReference>
<keyword evidence="7 12" id="KW-0460">Magnesium</keyword>
<comment type="caution">
    <text evidence="12">Lacks conserved residue(s) required for the propagation of feature annotation.</text>
</comment>
<evidence type="ECO:0000313" key="16">
    <source>
        <dbReference type="EMBL" id="TKW66261.1"/>
    </source>
</evidence>
<dbReference type="Gene3D" id="1.10.150.20">
    <property type="entry name" value="5' to 3' exonuclease, C-terminal subdomain"/>
    <property type="match status" value="2"/>
</dbReference>
<dbReference type="InterPro" id="IPR033136">
    <property type="entry name" value="DNA_ligase_CS"/>
</dbReference>
<dbReference type="Gene3D" id="3.40.50.10190">
    <property type="entry name" value="BRCT domain"/>
    <property type="match status" value="1"/>
</dbReference>
<dbReference type="InterPro" id="IPR041663">
    <property type="entry name" value="DisA/LigA_HHH"/>
</dbReference>
<comment type="similarity">
    <text evidence="12">Belongs to the NAD-dependent DNA ligase family. LigA subfamily.</text>
</comment>
<keyword evidence="9 12" id="KW-0234">DNA repair</keyword>
<organism evidence="16 17">
    <name type="scientific">Paracoccus denitrificans</name>
    <dbReference type="NCBI Taxonomy" id="266"/>
    <lineage>
        <taxon>Bacteria</taxon>
        <taxon>Pseudomonadati</taxon>
        <taxon>Pseudomonadota</taxon>
        <taxon>Alphaproteobacteria</taxon>
        <taxon>Rhodobacterales</taxon>
        <taxon>Paracoccaceae</taxon>
        <taxon>Paracoccus</taxon>
    </lineage>
</organism>
<dbReference type="PROSITE" id="PS01056">
    <property type="entry name" value="DNA_LIGASE_N2"/>
    <property type="match status" value="1"/>
</dbReference>
<dbReference type="SMART" id="SM00292">
    <property type="entry name" value="BRCT"/>
    <property type="match status" value="1"/>
</dbReference>
<evidence type="ECO:0000256" key="4">
    <source>
        <dbReference type="ARBA" id="ARBA00022723"/>
    </source>
</evidence>
<evidence type="ECO:0000256" key="10">
    <source>
        <dbReference type="ARBA" id="ARBA00023211"/>
    </source>
</evidence>
<evidence type="ECO:0000256" key="2">
    <source>
        <dbReference type="ARBA" id="ARBA00022598"/>
    </source>
</evidence>
<evidence type="ECO:0000256" key="11">
    <source>
        <dbReference type="ARBA" id="ARBA00034005"/>
    </source>
</evidence>
<dbReference type="Proteomes" id="UP000315344">
    <property type="component" value="Unassembled WGS sequence"/>
</dbReference>
<feature type="binding site" evidence="12">
    <location>
        <position position="339"/>
    </location>
    <ligand>
        <name>NAD(+)</name>
        <dbReference type="ChEBI" id="CHEBI:57540"/>
    </ligand>
</feature>
<dbReference type="SMART" id="SM00532">
    <property type="entry name" value="LIGANc"/>
    <property type="match status" value="1"/>
</dbReference>
<dbReference type="Pfam" id="PF12826">
    <property type="entry name" value="HHH_2"/>
    <property type="match status" value="1"/>
</dbReference>
<keyword evidence="8 12" id="KW-0520">NAD</keyword>
<dbReference type="Gene3D" id="1.10.287.610">
    <property type="entry name" value="Helix hairpin bin"/>
    <property type="match status" value="1"/>
</dbReference>
<feature type="binding site" evidence="12">
    <location>
        <position position="166"/>
    </location>
    <ligand>
        <name>NAD(+)</name>
        <dbReference type="ChEBI" id="CHEBI:57540"/>
    </ligand>
</feature>
<dbReference type="InterPro" id="IPR012340">
    <property type="entry name" value="NA-bd_OB-fold"/>
</dbReference>
<evidence type="ECO:0000256" key="1">
    <source>
        <dbReference type="ARBA" id="ARBA00004067"/>
    </source>
</evidence>
<feature type="binding site" evidence="12">
    <location>
        <begin position="60"/>
        <end position="64"/>
    </location>
    <ligand>
        <name>NAD(+)</name>
        <dbReference type="ChEBI" id="CHEBI:57540"/>
    </ligand>
</feature>
<keyword evidence="10 12" id="KW-0464">Manganese</keyword>
<keyword evidence="3 12" id="KW-0235">DNA replication</keyword>
<reference evidence="16 17" key="1">
    <citation type="journal article" date="2017" name="Nat. Commun.">
        <title>In situ click chemistry generation of cyclooxygenase-2 inhibitors.</title>
        <authorList>
            <person name="Bhardwaj A."/>
            <person name="Kaur J."/>
            <person name="Wuest M."/>
            <person name="Wuest F."/>
        </authorList>
    </citation>
    <scope>NUCLEOTIDE SEQUENCE [LARGE SCALE GENOMIC DNA]</scope>
    <source>
        <strain evidence="16">S2_012_000_R3_94</strain>
    </source>
</reference>
<evidence type="ECO:0000256" key="12">
    <source>
        <dbReference type="HAMAP-Rule" id="MF_01588"/>
    </source>
</evidence>
<dbReference type="CDD" id="cd17748">
    <property type="entry name" value="BRCT_DNA_ligase_like"/>
    <property type="match status" value="1"/>
</dbReference>
<evidence type="ECO:0000256" key="14">
    <source>
        <dbReference type="SAM" id="MobiDB-lite"/>
    </source>
</evidence>
<accession>A0A533I6C0</accession>
<dbReference type="CDD" id="cd00114">
    <property type="entry name" value="LIGANc"/>
    <property type="match status" value="1"/>
</dbReference>
<sequence>MPDRHGDPAVSAAGAQDQTETADHATLSDAEAADRVAALRDLLEQANLDYHQKDAPTISDADYDRFKRELQALEDAFPALADADSPTARIGAAPSEIFGKITHAQRMMSLANAFADAEIDEFAARIRSFLGLGPDAELDFTAEPKIDGLSLSLRYENGKLVQAATRGDGAVGENVTANTLTINDIPQQLKGDPPAILEVRGEVYMSHADFAALNASDGGRVFANPRNAAAGSLRQLDPEVTRSRPLKFFAYAWGEISAPLAATQIDAVERLASFGFQTNPLTKLCRSTAEMIAHWQAIEAQRASLGYDIDGVVYKVNDLALQVRLGFRSTTPRWAIAHKFPAETAWTRLRDIEIQVGRTGALSPVARLDPVTVGGVTVSNATLHNEDYIAGLNSAGERIRDTDFRIGDWVKVYRAGDVIPKLSDVDEAKRTGSEVSYVFPEICPECGSAAIREPGDAVRRCTGGLICPAQAIEKLKHFVSRGAFDIEGLGAKQVEFFYRDAALPIHTPAEIFTLRDRDSQALGRLKNRDGWGETSASNLFDAIDARRTIPLNRLIYALGIRHVGEGASSDLARHFVSWDNLARTVDAAIPAAMRHLEADEAALHERAAAGSEGRRARVSAVRDAVLDRAPELPPETRQAYDELISIDGIGAVVAQSLCSTFAQERERSLIDSLVDQLDVQDAQIAATEGSQIAGKTIVFTGTLEKMTRAEAKARAEALGAKVAGSVSAKTDILIAGPGAGSKAAKAADLGVEVIDEDAWLKMIG</sequence>
<dbReference type="AlphaFoldDB" id="A0A533I6C0"/>
<evidence type="ECO:0000256" key="7">
    <source>
        <dbReference type="ARBA" id="ARBA00022842"/>
    </source>
</evidence>